<evidence type="ECO:0008006" key="3">
    <source>
        <dbReference type="Google" id="ProtNLM"/>
    </source>
</evidence>
<evidence type="ECO:0000313" key="2">
    <source>
        <dbReference type="Proteomes" id="UP000036045"/>
    </source>
</evidence>
<dbReference type="Proteomes" id="UP000036045">
    <property type="component" value="Unassembled WGS sequence"/>
</dbReference>
<comment type="caution">
    <text evidence="1">The sequence shown here is derived from an EMBL/GenBank/DDBJ whole genome shotgun (WGS) entry which is preliminary data.</text>
</comment>
<reference evidence="1 2" key="1">
    <citation type="submission" date="2015-05" db="EMBL/GenBank/DDBJ databases">
        <title>Whole genome sequence and identification of bacterial endophytes from Costus igneus.</title>
        <authorList>
            <person name="Lee Y.P."/>
            <person name="Gan H.M."/>
            <person name="Eng W."/>
            <person name="Wheatley M.S."/>
            <person name="Caraballo A."/>
            <person name="Polter S."/>
            <person name="Savka M.A."/>
            <person name="Hudson A.O."/>
        </authorList>
    </citation>
    <scope>NUCLEOTIDE SEQUENCE [LARGE SCALE GENOMIC DNA]</scope>
    <source>
        <strain evidence="1 2">RIT379</strain>
    </source>
</reference>
<dbReference type="PATRIC" id="fig|1397.4.peg.1992"/>
<dbReference type="OrthoDB" id="2429113at2"/>
<organism evidence="1 2">
    <name type="scientific">Niallia circulans</name>
    <name type="common">Bacillus circulans</name>
    <dbReference type="NCBI Taxonomy" id="1397"/>
    <lineage>
        <taxon>Bacteria</taxon>
        <taxon>Bacillati</taxon>
        <taxon>Bacillota</taxon>
        <taxon>Bacilli</taxon>
        <taxon>Bacillales</taxon>
        <taxon>Bacillaceae</taxon>
        <taxon>Niallia</taxon>
    </lineage>
</organism>
<dbReference type="EMBL" id="LDPH01000002">
    <property type="protein sequence ID" value="KLV27982.1"/>
    <property type="molecule type" value="Genomic_DNA"/>
</dbReference>
<keyword evidence="2" id="KW-1185">Reference proteome</keyword>
<sequence length="151" mass="17642">MRSWISFLLPNDEYKEKRILYFFSEGAIILLLILAGMLILNNYVNLDAKTSLLLPIAIFLLYVLGRYILSGIEYADIATEDSYKKELRSIVMKTSSFVILFFLFYAIFSSFPANINEWMETIVLIVFAGLLWFFVNYISLKRSYNKNKDLL</sequence>
<gene>
    <name evidence="1" type="ORF">ABW02_03570</name>
</gene>
<protein>
    <recommendedName>
        <fullName evidence="3">DUF3278 domain-containing protein</fullName>
    </recommendedName>
</protein>
<dbReference type="AlphaFoldDB" id="A0A0J1IPV3"/>
<evidence type="ECO:0000313" key="1">
    <source>
        <dbReference type="EMBL" id="KLV27982.1"/>
    </source>
</evidence>
<dbReference type="RefSeq" id="WP_047940536.1">
    <property type="nucleotide sequence ID" value="NZ_JAMAUJ010000010.1"/>
</dbReference>
<accession>A0A0J1IPV3</accession>
<name>A0A0J1IPV3_NIACI</name>
<proteinExistence type="predicted"/>